<dbReference type="InterPro" id="IPR011250">
    <property type="entry name" value="OMP/PagP_B-barrel"/>
</dbReference>
<dbReference type="PANTHER" id="PTHR36920">
    <property type="match status" value="1"/>
</dbReference>
<evidence type="ECO:0000313" key="3">
    <source>
        <dbReference type="EMBL" id="KCZ89342.1"/>
    </source>
</evidence>
<gene>
    <name evidence="3" type="ORF">HHI_14367</name>
</gene>
<dbReference type="EMBL" id="ARYI01000014">
    <property type="protein sequence ID" value="KCZ89342.1"/>
    <property type="molecule type" value="Genomic_DNA"/>
</dbReference>
<dbReference type="PANTHER" id="PTHR36920:SF1">
    <property type="entry name" value="OUTER MEMBRANE PROTEIN W"/>
    <property type="match status" value="1"/>
</dbReference>
<organism evidence="3 4">
    <name type="scientific">Hyphomonas hirschiana VP5</name>
    <dbReference type="NCBI Taxonomy" id="1280951"/>
    <lineage>
        <taxon>Bacteria</taxon>
        <taxon>Pseudomonadati</taxon>
        <taxon>Pseudomonadota</taxon>
        <taxon>Alphaproteobacteria</taxon>
        <taxon>Hyphomonadales</taxon>
        <taxon>Hyphomonadaceae</taxon>
        <taxon>Hyphomonas</taxon>
    </lineage>
</organism>
<dbReference type="PATRIC" id="fig|1280951.3.peg.2896"/>
<accession>A0A059FFG2</accession>
<dbReference type="GO" id="GO:0019867">
    <property type="term" value="C:outer membrane"/>
    <property type="evidence" value="ECO:0007669"/>
    <property type="project" value="InterPro"/>
</dbReference>
<dbReference type="AlphaFoldDB" id="A0A059FFG2"/>
<feature type="chain" id="PRO_5001572310" evidence="2">
    <location>
        <begin position="25"/>
        <end position="226"/>
    </location>
</feature>
<comment type="caution">
    <text evidence="3">The sequence shown here is derived from an EMBL/GenBank/DDBJ whole genome shotgun (WGS) entry which is preliminary data.</text>
</comment>
<comment type="similarity">
    <text evidence="1">Belongs to the OmpW/AlkL family.</text>
</comment>
<dbReference type="GO" id="GO:0055085">
    <property type="term" value="P:transmembrane transport"/>
    <property type="evidence" value="ECO:0007669"/>
    <property type="project" value="TreeGrafter"/>
</dbReference>
<keyword evidence="2" id="KW-0732">Signal</keyword>
<proteinExistence type="inferred from homology"/>
<dbReference type="Pfam" id="PF03922">
    <property type="entry name" value="OmpW"/>
    <property type="match status" value="1"/>
</dbReference>
<reference evidence="3 4" key="1">
    <citation type="submission" date="2013-04" db="EMBL/GenBank/DDBJ databases">
        <title>Hyphomonas hirschiana VP5 Genome Sequencing.</title>
        <authorList>
            <person name="Lai Q."/>
            <person name="Shao Z."/>
        </authorList>
    </citation>
    <scope>NUCLEOTIDE SEQUENCE [LARGE SCALE GENOMIC DNA]</scope>
    <source>
        <strain evidence="3 4">VP5</strain>
    </source>
</reference>
<feature type="signal peptide" evidence="2">
    <location>
        <begin position="1"/>
        <end position="24"/>
    </location>
</feature>
<keyword evidence="4" id="KW-1185">Reference proteome</keyword>
<name>A0A059FFG2_9PROT</name>
<dbReference type="OrthoDB" id="9807574at2"/>
<evidence type="ECO:0000256" key="2">
    <source>
        <dbReference type="SAM" id="SignalP"/>
    </source>
</evidence>
<evidence type="ECO:0000256" key="1">
    <source>
        <dbReference type="ARBA" id="ARBA00009330"/>
    </source>
</evidence>
<evidence type="ECO:0000313" key="4">
    <source>
        <dbReference type="Proteomes" id="UP000025061"/>
    </source>
</evidence>
<dbReference type="RefSeq" id="WP_011645207.1">
    <property type="nucleotide sequence ID" value="NZ_ARYI01000014.1"/>
</dbReference>
<dbReference type="Gene3D" id="2.40.160.20">
    <property type="match status" value="1"/>
</dbReference>
<dbReference type="Proteomes" id="UP000025061">
    <property type="component" value="Unassembled WGS sequence"/>
</dbReference>
<protein>
    <submittedName>
        <fullName evidence="3">Putative outer membrane protein OmpW</fullName>
    </submittedName>
</protein>
<dbReference type="SUPFAM" id="SSF56925">
    <property type="entry name" value="OMPA-like"/>
    <property type="match status" value="1"/>
</dbReference>
<sequence>MKNLLMAALMTGSTFIGLAGTAAAEDNPWMVRARVIGVMPDEAGALSVGGSRLQGGVDIGDQYVPELDITYFFNRNIAAELILGVTPHDVKATKVTVPGALTDATIDLGDVWLLPPTLTLQYHFQNGTRFKPYVGAGINATFFFNEEEGPVADGIDYDPSFGPALQVGFDYDLDGEEGGWALNADIKKIWINTDVTVDFSTALGAAVNADVDIDPLVVGIGLGYKF</sequence>
<dbReference type="InterPro" id="IPR005618">
    <property type="entry name" value="OMPW"/>
</dbReference>